<evidence type="ECO:0000313" key="2">
    <source>
        <dbReference type="Proteomes" id="UP000598196"/>
    </source>
</evidence>
<reference evidence="1 2" key="1">
    <citation type="journal article" date="2014" name="Int. J. Syst. Evol. Microbiol.">
        <title>Complete genome sequence of Corynebacterium casei LMG S-19264T (=DSM 44701T), isolated from a smear-ripened cheese.</title>
        <authorList>
            <consortium name="US DOE Joint Genome Institute (JGI-PGF)"/>
            <person name="Walter F."/>
            <person name="Albersmeier A."/>
            <person name="Kalinowski J."/>
            <person name="Ruckert C."/>
        </authorList>
    </citation>
    <scope>NUCLEOTIDE SEQUENCE [LARGE SCALE GENOMIC DNA]</scope>
    <source>
        <strain evidence="1 2">CGMCC 1.7029</strain>
    </source>
</reference>
<comment type="caution">
    <text evidence="1">The sequence shown here is derived from an EMBL/GenBank/DDBJ whole genome shotgun (WGS) entry which is preliminary data.</text>
</comment>
<name>A0A917YHU6_9RHOB</name>
<dbReference type="Proteomes" id="UP000598196">
    <property type="component" value="Unassembled WGS sequence"/>
</dbReference>
<dbReference type="EMBL" id="BMLP01000001">
    <property type="protein sequence ID" value="GGO28830.1"/>
    <property type="molecule type" value="Genomic_DNA"/>
</dbReference>
<protein>
    <submittedName>
        <fullName evidence="1">Uncharacterized protein</fullName>
    </submittedName>
</protein>
<keyword evidence="2" id="KW-1185">Reference proteome</keyword>
<accession>A0A917YHU6</accession>
<proteinExistence type="predicted"/>
<evidence type="ECO:0000313" key="1">
    <source>
        <dbReference type="EMBL" id="GGO28830.1"/>
    </source>
</evidence>
<gene>
    <name evidence="1" type="ORF">GCM10010991_12060</name>
</gene>
<dbReference type="AlphaFoldDB" id="A0A917YHU6"/>
<dbReference type="RefSeq" id="WP_146285067.1">
    <property type="nucleotide sequence ID" value="NZ_BMLP01000001.1"/>
</dbReference>
<sequence>MSYVQHTQAASQGFHLVAALWTSLAVIGAAIRAAAAVESRVIPTNADLQTLGINPQAFPKKF</sequence>
<organism evidence="1 2">
    <name type="scientific">Gemmobacter aquaticus</name>
    <dbReference type="NCBI Taxonomy" id="490185"/>
    <lineage>
        <taxon>Bacteria</taxon>
        <taxon>Pseudomonadati</taxon>
        <taxon>Pseudomonadota</taxon>
        <taxon>Alphaproteobacteria</taxon>
        <taxon>Rhodobacterales</taxon>
        <taxon>Paracoccaceae</taxon>
        <taxon>Gemmobacter</taxon>
    </lineage>
</organism>